<dbReference type="RefSeq" id="WP_219501520.1">
    <property type="nucleotide sequence ID" value="NZ_JAHXDN010000002.1"/>
</dbReference>
<dbReference type="Pfam" id="PF07386">
    <property type="entry name" value="DUF1499"/>
    <property type="match status" value="1"/>
</dbReference>
<gene>
    <name evidence="1" type="ORF">KX928_09810</name>
</gene>
<comment type="caution">
    <text evidence="1">The sequence shown here is derived from an EMBL/GenBank/DDBJ whole genome shotgun (WGS) entry which is preliminary data.</text>
</comment>
<accession>A0A9X1FUV8</accession>
<dbReference type="EMBL" id="JAHXDN010000002">
    <property type="protein sequence ID" value="MBW4708082.1"/>
    <property type="molecule type" value="Genomic_DNA"/>
</dbReference>
<protein>
    <submittedName>
        <fullName evidence="1">DUF1499 domain-containing protein</fullName>
    </submittedName>
</protein>
<sequence>MLTGLLFLAMVVVALMAYVRLSPLDTARWHRPVEATSDEEHAGGAVRIVAGDEALFRQIAAAALRLPRTTVLAGSVEAGHVTYVTRSVFFGFPDLTTIERRDGEVRMHARLRFGVSDLGVNAKRLEGLIAAVEGG</sequence>
<organism evidence="1 2">
    <name type="scientific">Roseobacter insulae</name>
    <dbReference type="NCBI Taxonomy" id="2859783"/>
    <lineage>
        <taxon>Bacteria</taxon>
        <taxon>Pseudomonadati</taxon>
        <taxon>Pseudomonadota</taxon>
        <taxon>Alphaproteobacteria</taxon>
        <taxon>Rhodobacterales</taxon>
        <taxon>Roseobacteraceae</taxon>
        <taxon>Roseobacter</taxon>
    </lineage>
</organism>
<evidence type="ECO:0000313" key="1">
    <source>
        <dbReference type="EMBL" id="MBW4708082.1"/>
    </source>
</evidence>
<evidence type="ECO:0000313" key="2">
    <source>
        <dbReference type="Proteomes" id="UP001138661"/>
    </source>
</evidence>
<keyword evidence="2" id="KW-1185">Reference proteome</keyword>
<dbReference type="InterPro" id="IPR010865">
    <property type="entry name" value="DUF1499"/>
</dbReference>
<dbReference type="AlphaFoldDB" id="A0A9X1FUV8"/>
<reference evidence="1" key="1">
    <citation type="submission" date="2021-07" db="EMBL/GenBank/DDBJ databases">
        <title>Roseobacter insulae sp. nov., isolated from a tidal flat.</title>
        <authorList>
            <person name="Park S."/>
            <person name="Yoon J.-H."/>
        </authorList>
    </citation>
    <scope>NUCLEOTIDE SEQUENCE</scope>
    <source>
        <strain evidence="1">YSTF-M11</strain>
    </source>
</reference>
<name>A0A9X1FUV8_9RHOB</name>
<dbReference type="Proteomes" id="UP001138661">
    <property type="component" value="Unassembled WGS sequence"/>
</dbReference>
<proteinExistence type="predicted"/>